<gene>
    <name evidence="2" type="ORF">POCULU_LOCUS6542</name>
</gene>
<feature type="region of interest" description="Disordered" evidence="1">
    <location>
        <begin position="1"/>
        <end position="28"/>
    </location>
</feature>
<dbReference type="Proteomes" id="UP000789572">
    <property type="component" value="Unassembled WGS sequence"/>
</dbReference>
<feature type="region of interest" description="Disordered" evidence="1">
    <location>
        <begin position="225"/>
        <end position="295"/>
    </location>
</feature>
<organism evidence="2 3">
    <name type="scientific">Paraglomus occultum</name>
    <dbReference type="NCBI Taxonomy" id="144539"/>
    <lineage>
        <taxon>Eukaryota</taxon>
        <taxon>Fungi</taxon>
        <taxon>Fungi incertae sedis</taxon>
        <taxon>Mucoromycota</taxon>
        <taxon>Glomeromycotina</taxon>
        <taxon>Glomeromycetes</taxon>
        <taxon>Paraglomerales</taxon>
        <taxon>Paraglomeraceae</taxon>
        <taxon>Paraglomus</taxon>
    </lineage>
</organism>
<feature type="compositionally biased region" description="Low complexity" evidence="1">
    <location>
        <begin position="178"/>
        <end position="200"/>
    </location>
</feature>
<feature type="compositionally biased region" description="Polar residues" evidence="1">
    <location>
        <begin position="252"/>
        <end position="269"/>
    </location>
</feature>
<sequence>MATYKQKSHIIRTRPSPSSDSEESSSEEWVVFNDNKSRNSAYRASAPVTRATTIPLYNTTSSDDEWHVLSDSTSPVDESNPTLDAYSDSNGGLSGFESEIDVVHDESEFYTESSGAEDVVCSFHGQLPLHDGAGNFCDTIEEYGDGMDSHIVYSNEGNSSIITETESDISNLEHTAVDSTQTHTQRSSSTSHAASANTDNRNANKTRKRDSWKYLLKNVFKLEDPVKSSSNSQGESGRDDLEKVKFGEGKRTNSTYIPDSSDSVNSRIFSSGRPNNDRSNSSGSRGTPERRTPIFNRFGDLSTLSRDSNIQNENAVDSAVGSENGFQNQDDASSILSTVWSTVRRLTSSIITPESDIDFTNTGSFATPSSSSATSTYPHFTASGLASIVSGTGENQYTYDGCYLPFGNHLTLSELGGLSRNDRDEMIRRTEGVRYGGYGGYRGAVRTPANTAVGRSKKRSLVDKSETCTKRLLTPVSSSTSLASFSTWQRKRIESV</sequence>
<dbReference type="AlphaFoldDB" id="A0A9N9G3G7"/>
<dbReference type="EMBL" id="CAJVPJ010001229">
    <property type="protein sequence ID" value="CAG8582111.1"/>
    <property type="molecule type" value="Genomic_DNA"/>
</dbReference>
<protein>
    <submittedName>
        <fullName evidence="2">3602_t:CDS:1</fullName>
    </submittedName>
</protein>
<name>A0A9N9G3G7_9GLOM</name>
<dbReference type="OrthoDB" id="2373268at2759"/>
<evidence type="ECO:0000313" key="2">
    <source>
        <dbReference type="EMBL" id="CAG8582111.1"/>
    </source>
</evidence>
<comment type="caution">
    <text evidence="2">The sequence shown here is derived from an EMBL/GenBank/DDBJ whole genome shotgun (WGS) entry which is preliminary data.</text>
</comment>
<reference evidence="2" key="1">
    <citation type="submission" date="2021-06" db="EMBL/GenBank/DDBJ databases">
        <authorList>
            <person name="Kallberg Y."/>
            <person name="Tangrot J."/>
            <person name="Rosling A."/>
        </authorList>
    </citation>
    <scope>NUCLEOTIDE SEQUENCE</scope>
    <source>
        <strain evidence="2">IA702</strain>
    </source>
</reference>
<evidence type="ECO:0000313" key="3">
    <source>
        <dbReference type="Proteomes" id="UP000789572"/>
    </source>
</evidence>
<keyword evidence="3" id="KW-1185">Reference proteome</keyword>
<feature type="compositionally biased region" description="Basic and acidic residues" evidence="1">
    <location>
        <begin position="236"/>
        <end position="251"/>
    </location>
</feature>
<accession>A0A9N9G3G7</accession>
<feature type="compositionally biased region" description="Basic residues" evidence="1">
    <location>
        <begin position="1"/>
        <end position="12"/>
    </location>
</feature>
<proteinExistence type="predicted"/>
<feature type="region of interest" description="Disordered" evidence="1">
    <location>
        <begin position="178"/>
        <end position="208"/>
    </location>
</feature>
<evidence type="ECO:0000256" key="1">
    <source>
        <dbReference type="SAM" id="MobiDB-lite"/>
    </source>
</evidence>
<feature type="compositionally biased region" description="Low complexity" evidence="1">
    <location>
        <begin position="270"/>
        <end position="286"/>
    </location>
</feature>